<feature type="compositionally biased region" description="Basic and acidic residues" evidence="1">
    <location>
        <begin position="361"/>
        <end position="372"/>
    </location>
</feature>
<keyword evidence="3" id="KW-1185">Reference proteome</keyword>
<feature type="region of interest" description="Disordered" evidence="1">
    <location>
        <begin position="223"/>
        <end position="262"/>
    </location>
</feature>
<dbReference type="Proteomes" id="UP000823405">
    <property type="component" value="Unassembled WGS sequence"/>
</dbReference>
<feature type="compositionally biased region" description="Low complexity" evidence="1">
    <location>
        <begin position="232"/>
        <end position="243"/>
    </location>
</feature>
<dbReference type="EMBL" id="JAAAIN010000625">
    <property type="protein sequence ID" value="KAG0312335.1"/>
    <property type="molecule type" value="Genomic_DNA"/>
</dbReference>
<dbReference type="OrthoDB" id="2155261at2759"/>
<protein>
    <submittedName>
        <fullName evidence="2">Uncharacterized protein</fullName>
    </submittedName>
</protein>
<name>A0A9P6R5H7_9FUNG</name>
<dbReference type="AlphaFoldDB" id="A0A9P6R5H7"/>
<gene>
    <name evidence="2" type="ORF">BGZ97_011270</name>
</gene>
<feature type="region of interest" description="Disordered" evidence="1">
    <location>
        <begin position="1"/>
        <end position="25"/>
    </location>
</feature>
<sequence>MDVSMIPSTALSDPKKVPRKRTGKMTSVLDEIPVQRPPLTTSSNTTNDRVDRDVVDIAFSEMLTMPPQFFVDLLLEYSGKKKRSSRDQFAFNVAAMTATTPTVESTPNRPLGMWKNFSATNVSSSSRHAFAPIEAIQPGPQLQPSFQQHLSSLLGKNDKRALEEREQVLKKLRVLIRNGSIRWTSEFIKVGGPLALLQFCQHTMAIREAPVLSTAGKESVQGSKVKTGGFFGTSSGEASGAEGQRYRSSSIPKPLPQPRLGHPAYYQSSPALSLDQIPTFSNSQAAVHILIAILAREPDLRDKVLKETVADTNSTLTQSKPGEGKMWLYSEWIGYLKELMHVCGIDAPVTTLTTTLPSLSRENEGYKQDRGRKSSSPPRVTSMGAGILSQGCGPPGPSLSIFSLENMRNRRRHSAAAAPLTSQSTPNVTTGGIRFESGEDQEVLAYLTAHLELVSRLVFEMHLSSVGLAFAKSIKQEHLDDYLEPVKG</sequence>
<evidence type="ECO:0000256" key="1">
    <source>
        <dbReference type="SAM" id="MobiDB-lite"/>
    </source>
</evidence>
<feature type="compositionally biased region" description="Polar residues" evidence="1">
    <location>
        <begin position="1"/>
        <end position="11"/>
    </location>
</feature>
<reference evidence="2" key="1">
    <citation type="journal article" date="2020" name="Fungal Divers.">
        <title>Resolving the Mortierellaceae phylogeny through synthesis of multi-gene phylogenetics and phylogenomics.</title>
        <authorList>
            <person name="Vandepol N."/>
            <person name="Liber J."/>
            <person name="Desiro A."/>
            <person name="Na H."/>
            <person name="Kennedy M."/>
            <person name="Barry K."/>
            <person name="Grigoriev I.V."/>
            <person name="Miller A.N."/>
            <person name="O'Donnell K."/>
            <person name="Stajich J.E."/>
            <person name="Bonito G."/>
        </authorList>
    </citation>
    <scope>NUCLEOTIDE SEQUENCE</scope>
    <source>
        <strain evidence="2">NVP60</strain>
    </source>
</reference>
<proteinExistence type="predicted"/>
<organism evidence="2 3">
    <name type="scientific">Linnemannia gamsii</name>
    <dbReference type="NCBI Taxonomy" id="64522"/>
    <lineage>
        <taxon>Eukaryota</taxon>
        <taxon>Fungi</taxon>
        <taxon>Fungi incertae sedis</taxon>
        <taxon>Mucoromycota</taxon>
        <taxon>Mortierellomycotina</taxon>
        <taxon>Mortierellomycetes</taxon>
        <taxon>Mortierellales</taxon>
        <taxon>Mortierellaceae</taxon>
        <taxon>Linnemannia</taxon>
    </lineage>
</organism>
<evidence type="ECO:0000313" key="3">
    <source>
        <dbReference type="Proteomes" id="UP000823405"/>
    </source>
</evidence>
<feature type="region of interest" description="Disordered" evidence="1">
    <location>
        <begin position="360"/>
        <end position="380"/>
    </location>
</feature>
<accession>A0A9P6R5H7</accession>
<evidence type="ECO:0000313" key="2">
    <source>
        <dbReference type="EMBL" id="KAG0312335.1"/>
    </source>
</evidence>
<comment type="caution">
    <text evidence="2">The sequence shown here is derived from an EMBL/GenBank/DDBJ whole genome shotgun (WGS) entry which is preliminary data.</text>
</comment>